<accession>A0A7W4V301</accession>
<protein>
    <submittedName>
        <fullName evidence="1">Uncharacterized protein</fullName>
    </submittedName>
</protein>
<keyword evidence="2" id="KW-1185">Reference proteome</keyword>
<evidence type="ECO:0000313" key="2">
    <source>
        <dbReference type="Proteomes" id="UP000529310"/>
    </source>
</evidence>
<dbReference type="EMBL" id="JACHWQ010000003">
    <property type="protein sequence ID" value="MBB2975928.1"/>
    <property type="molecule type" value="Genomic_DNA"/>
</dbReference>
<organism evidence="1 2">
    <name type="scientific">Microbacterium endophyticum</name>
    <dbReference type="NCBI Taxonomy" id="1526412"/>
    <lineage>
        <taxon>Bacteria</taxon>
        <taxon>Bacillati</taxon>
        <taxon>Actinomycetota</taxon>
        <taxon>Actinomycetes</taxon>
        <taxon>Micrococcales</taxon>
        <taxon>Microbacteriaceae</taxon>
        <taxon>Microbacterium</taxon>
    </lineage>
</organism>
<gene>
    <name evidence="1" type="ORF">FHX49_001495</name>
</gene>
<dbReference type="Proteomes" id="UP000529310">
    <property type="component" value="Unassembled WGS sequence"/>
</dbReference>
<reference evidence="1 2" key="1">
    <citation type="submission" date="2020-08" db="EMBL/GenBank/DDBJ databases">
        <title>Sequencing the genomes of 1000 actinobacteria strains.</title>
        <authorList>
            <person name="Klenk H.-P."/>
        </authorList>
    </citation>
    <scope>NUCLEOTIDE SEQUENCE [LARGE SCALE GENOMIC DNA]</scope>
    <source>
        <strain evidence="1 2">DSM 27099</strain>
    </source>
</reference>
<evidence type="ECO:0000313" key="1">
    <source>
        <dbReference type="EMBL" id="MBB2975928.1"/>
    </source>
</evidence>
<comment type="caution">
    <text evidence="1">The sequence shown here is derived from an EMBL/GenBank/DDBJ whole genome shotgun (WGS) entry which is preliminary data.</text>
</comment>
<sequence>MSQLGVEHDNFDEGQRIRSRLAAIDAELGQLAADRFRLPEGAADASVRYQIEKLEAERKEIRTHSLFIFPEWGDREVVGESIVISPDLRKRFRAWNQTWQVVLDPVLEINWPDPEAGRQWIAEGNALVQDLQHEIGTKYRVVGDFAAYAPDA</sequence>
<dbReference type="RefSeq" id="WP_165141316.1">
    <property type="nucleotide sequence ID" value="NZ_CP049255.1"/>
</dbReference>
<name>A0A7W4V301_9MICO</name>
<proteinExistence type="predicted"/>
<dbReference type="AlphaFoldDB" id="A0A7W4V301"/>